<dbReference type="Gene3D" id="2.30.110.10">
    <property type="entry name" value="Electron Transport, Fmn-binding Protein, Chain A"/>
    <property type="match status" value="1"/>
</dbReference>
<evidence type="ECO:0000313" key="1">
    <source>
        <dbReference type="EMBL" id="SDS01080.1"/>
    </source>
</evidence>
<dbReference type="AlphaFoldDB" id="A0A1H1NQJ2"/>
<organism evidence="1 2">
    <name type="scientific">Agrococcus carbonis</name>
    <dbReference type="NCBI Taxonomy" id="684552"/>
    <lineage>
        <taxon>Bacteria</taxon>
        <taxon>Bacillati</taxon>
        <taxon>Actinomycetota</taxon>
        <taxon>Actinomycetes</taxon>
        <taxon>Micrococcales</taxon>
        <taxon>Microbacteriaceae</taxon>
        <taxon>Agrococcus</taxon>
    </lineage>
</organism>
<keyword evidence="2" id="KW-1185">Reference proteome</keyword>
<name>A0A1H1NQJ2_9MICO</name>
<dbReference type="OrthoDB" id="162563at2"/>
<dbReference type="STRING" id="684552.SAMN04489719_1332"/>
<dbReference type="Pfam" id="PF10012">
    <property type="entry name" value="DUF2255"/>
    <property type="match status" value="1"/>
</dbReference>
<accession>A0A1H1NQJ2</accession>
<dbReference type="InterPro" id="IPR012349">
    <property type="entry name" value="Split_barrel_FMN-bd"/>
</dbReference>
<evidence type="ECO:0008006" key="3">
    <source>
        <dbReference type="Google" id="ProtNLM"/>
    </source>
</evidence>
<dbReference type="Proteomes" id="UP000199649">
    <property type="component" value="Chromosome I"/>
</dbReference>
<proteinExistence type="predicted"/>
<reference evidence="2" key="1">
    <citation type="submission" date="2016-10" db="EMBL/GenBank/DDBJ databases">
        <authorList>
            <person name="Varghese N."/>
            <person name="Submissions S."/>
        </authorList>
    </citation>
    <scope>NUCLEOTIDE SEQUENCE [LARGE SCALE GENOMIC DNA]</scope>
    <source>
        <strain evidence="2">DSM 22965</strain>
    </source>
</reference>
<gene>
    <name evidence="1" type="ORF">SAMN04489719_1332</name>
</gene>
<evidence type="ECO:0000313" key="2">
    <source>
        <dbReference type="Proteomes" id="UP000199649"/>
    </source>
</evidence>
<sequence>MTWQPDELAAVHGAKELEIITSRADGSLRKPVPIWHAAVDGELYVRSAYGPDSAWYRRTADAAFAHIKAGGVSADVTAEHLDEDDTVHDAIDAAMREKYGAWPESLATIVSPESRRVTLRLTPGI</sequence>
<dbReference type="RefSeq" id="WP_092666283.1">
    <property type="nucleotide sequence ID" value="NZ_LT629734.1"/>
</dbReference>
<dbReference type="SUPFAM" id="SSF50475">
    <property type="entry name" value="FMN-binding split barrel"/>
    <property type="match status" value="1"/>
</dbReference>
<dbReference type="EMBL" id="LT629734">
    <property type="protein sequence ID" value="SDS01080.1"/>
    <property type="molecule type" value="Genomic_DNA"/>
</dbReference>
<dbReference type="InterPro" id="IPR016888">
    <property type="entry name" value="UCP028498"/>
</dbReference>
<protein>
    <recommendedName>
        <fullName evidence="3">DUF2255 family protein</fullName>
    </recommendedName>
</protein>